<dbReference type="AlphaFoldDB" id="A0A1K1QSP6"/>
<feature type="region of interest" description="Disordered" evidence="1">
    <location>
        <begin position="1"/>
        <end position="34"/>
    </location>
</feature>
<accession>A0A1K1QSP6</accession>
<evidence type="ECO:0000313" key="3">
    <source>
        <dbReference type="Proteomes" id="UP000182740"/>
    </source>
</evidence>
<sequence>MGRPRPGPGVGAAWAGTGGWGGLGRDWGSRRPGPGNFGSGLRRAWFGNSAPAVLGRLGSGTQPRPRWPRYSAWSGSRAGAGDSALAASRFRCSGHGGDSTRLGARDSTLPHWVSRLQLARRLICCGVGWSRGARPTAGIPRLGLGTPPASRRPEWAHGRRPACMPGQVSRNPPWPARFSRLTRPTRPGQPGSAHRPGERTEPQSPAGAAGHPRLKPRRNPGLPASPASTSLPGPAGPPLATSPLPSPPRPAPTTPAESKSG</sequence>
<organism evidence="2 3">
    <name type="scientific">Amycolatopsis australiensis</name>
    <dbReference type="NCBI Taxonomy" id="546364"/>
    <lineage>
        <taxon>Bacteria</taxon>
        <taxon>Bacillati</taxon>
        <taxon>Actinomycetota</taxon>
        <taxon>Actinomycetes</taxon>
        <taxon>Pseudonocardiales</taxon>
        <taxon>Pseudonocardiaceae</taxon>
        <taxon>Amycolatopsis</taxon>
    </lineage>
</organism>
<dbReference type="EMBL" id="FPJG01000006">
    <property type="protein sequence ID" value="SFW62904.1"/>
    <property type="molecule type" value="Genomic_DNA"/>
</dbReference>
<feature type="compositionally biased region" description="Gly residues" evidence="1">
    <location>
        <begin position="16"/>
        <end position="25"/>
    </location>
</feature>
<dbReference type="Proteomes" id="UP000182740">
    <property type="component" value="Unassembled WGS sequence"/>
</dbReference>
<feature type="region of interest" description="Disordered" evidence="1">
    <location>
        <begin position="140"/>
        <end position="261"/>
    </location>
</feature>
<evidence type="ECO:0000313" key="2">
    <source>
        <dbReference type="EMBL" id="SFW62904.1"/>
    </source>
</evidence>
<feature type="compositionally biased region" description="Pro residues" evidence="1">
    <location>
        <begin position="244"/>
        <end position="253"/>
    </location>
</feature>
<gene>
    <name evidence="2" type="ORF">SAMN04489730_2187</name>
</gene>
<keyword evidence="3" id="KW-1185">Reference proteome</keyword>
<evidence type="ECO:0000256" key="1">
    <source>
        <dbReference type="SAM" id="MobiDB-lite"/>
    </source>
</evidence>
<feature type="compositionally biased region" description="Low complexity" evidence="1">
    <location>
        <begin position="220"/>
        <end position="243"/>
    </location>
</feature>
<name>A0A1K1QSP6_9PSEU</name>
<reference evidence="3" key="1">
    <citation type="submission" date="2016-11" db="EMBL/GenBank/DDBJ databases">
        <authorList>
            <person name="Varghese N."/>
            <person name="Submissions S."/>
        </authorList>
    </citation>
    <scope>NUCLEOTIDE SEQUENCE [LARGE SCALE GENOMIC DNA]</scope>
    <source>
        <strain evidence="3">DSM 44671</strain>
    </source>
</reference>
<proteinExistence type="predicted"/>
<protein>
    <submittedName>
        <fullName evidence="2">Uncharacterized protein</fullName>
    </submittedName>
</protein>